<keyword evidence="12" id="KW-1185">Reference proteome</keyword>
<evidence type="ECO:0000256" key="6">
    <source>
        <dbReference type="ARBA" id="ARBA00022729"/>
    </source>
</evidence>
<comment type="caution">
    <text evidence="11">The sequence shown here is derived from an EMBL/GenBank/DDBJ whole genome shotgun (WGS) entry which is preliminary data.</text>
</comment>
<evidence type="ECO:0000256" key="4">
    <source>
        <dbReference type="ARBA" id="ARBA00011529"/>
    </source>
</evidence>
<dbReference type="PANTHER" id="PTHR30570">
    <property type="entry name" value="PERIPLASMIC PHOSPHATE BINDING COMPONENT OF PHOSPHATE ABC TRANSPORTER"/>
    <property type="match status" value="1"/>
</dbReference>
<keyword evidence="7" id="KW-0564">Palmitate</keyword>
<evidence type="ECO:0000256" key="2">
    <source>
        <dbReference type="ARBA" id="ARBA00004193"/>
    </source>
</evidence>
<dbReference type="InterPro" id="IPR024370">
    <property type="entry name" value="PBP_domain"/>
</dbReference>
<name>A0ABW0TQT8_9BACL</name>
<accession>A0ABW0TQT8</accession>
<feature type="domain" description="PBP" evidence="10">
    <location>
        <begin position="136"/>
        <end position="373"/>
    </location>
</feature>
<dbReference type="Gene3D" id="3.40.190.10">
    <property type="entry name" value="Periplasmic binding protein-like II"/>
    <property type="match status" value="2"/>
</dbReference>
<dbReference type="Pfam" id="PF12849">
    <property type="entry name" value="PBP_like_2"/>
    <property type="match status" value="1"/>
</dbReference>
<dbReference type="SUPFAM" id="SSF53850">
    <property type="entry name" value="Periplasmic binding protein-like II"/>
    <property type="match status" value="1"/>
</dbReference>
<reference evidence="12" key="1">
    <citation type="journal article" date="2019" name="Int. J. Syst. Evol. Microbiol.">
        <title>The Global Catalogue of Microorganisms (GCM) 10K type strain sequencing project: providing services to taxonomists for standard genome sequencing and annotation.</title>
        <authorList>
            <consortium name="The Broad Institute Genomics Platform"/>
            <consortium name="The Broad Institute Genome Sequencing Center for Infectious Disease"/>
            <person name="Wu L."/>
            <person name="Ma J."/>
        </authorList>
    </citation>
    <scope>NUCLEOTIDE SEQUENCE [LARGE SCALE GENOMIC DNA]</scope>
    <source>
        <strain evidence="12">CGMCC 4.1434</strain>
    </source>
</reference>
<evidence type="ECO:0000313" key="11">
    <source>
        <dbReference type="EMBL" id="MFC5590758.1"/>
    </source>
</evidence>
<keyword evidence="9" id="KW-0812">Transmembrane</keyword>
<evidence type="ECO:0000259" key="10">
    <source>
        <dbReference type="Pfam" id="PF12849"/>
    </source>
</evidence>
<dbReference type="EMBL" id="JBHSNO010000009">
    <property type="protein sequence ID" value="MFC5590758.1"/>
    <property type="molecule type" value="Genomic_DNA"/>
</dbReference>
<keyword evidence="9" id="KW-0472">Membrane</keyword>
<comment type="function">
    <text evidence="1">Part of the ABC transporter complex PstSACB involved in phosphate import.</text>
</comment>
<evidence type="ECO:0000256" key="7">
    <source>
        <dbReference type="ARBA" id="ARBA00023139"/>
    </source>
</evidence>
<keyword evidence="5" id="KW-0813">Transport</keyword>
<keyword evidence="5" id="KW-0592">Phosphate transport</keyword>
<evidence type="ECO:0000256" key="8">
    <source>
        <dbReference type="ARBA" id="ARBA00023288"/>
    </source>
</evidence>
<proteinExistence type="inferred from homology"/>
<keyword evidence="9" id="KW-1133">Transmembrane helix</keyword>
<dbReference type="InterPro" id="IPR050811">
    <property type="entry name" value="Phosphate_ABC_transporter"/>
</dbReference>
<evidence type="ECO:0000256" key="1">
    <source>
        <dbReference type="ARBA" id="ARBA00002841"/>
    </source>
</evidence>
<gene>
    <name evidence="11" type="ORF">ACFPRA_17805</name>
</gene>
<comment type="subcellular location">
    <subcellularLocation>
        <location evidence="2">Cell membrane</location>
        <topology evidence="2">Lipid-anchor</topology>
    </subcellularLocation>
</comment>
<feature type="transmembrane region" description="Helical" evidence="9">
    <location>
        <begin position="72"/>
        <end position="92"/>
    </location>
</feature>
<evidence type="ECO:0000313" key="12">
    <source>
        <dbReference type="Proteomes" id="UP001596109"/>
    </source>
</evidence>
<sequence length="388" mass="43561">MQKERNKLAKAGDVIYVIVIMGLLLPFVLGGAIFLWLAGLLFVLPLLAVLYVSLGVMMIIRGFNRRKHEKVIYRVLVGAIVLSVVYMIPGIYDKTRPVVRDGYVDLFEYAPFTETSKAVTLDEKATLKIDDNLPVIDGATALYPVYSAFVQAIYPEREYYPYKSEVMSNRTGEAYDNLINGRVDLIFALAPSANQLAEADRLGKELKLTPIGKEAFVFFVNEKNPIKSLTVDEIKGIYAGEITNWKEVGGKRKKIRAFQRPEDSGSQTALQQFMGDVPIMDPPVEDIASLMGTIIDQVADYKNYNNAIGYTFRYYSTEMTQNNSVRLLAINDVEPTKETIRSGDYPITNELYVITAGSDNPHIDAFIEWILSDQGQEIVEKTGYVSIR</sequence>
<keyword evidence="6" id="KW-0732">Signal</keyword>
<evidence type="ECO:0000256" key="5">
    <source>
        <dbReference type="ARBA" id="ARBA00022592"/>
    </source>
</evidence>
<keyword evidence="8" id="KW-0449">Lipoprotein</keyword>
<feature type="transmembrane region" description="Helical" evidence="9">
    <location>
        <begin position="42"/>
        <end position="60"/>
    </location>
</feature>
<protein>
    <submittedName>
        <fullName evidence="11">PstS family phosphate ABC transporter substrate-binding protein</fullName>
    </submittedName>
</protein>
<evidence type="ECO:0000256" key="3">
    <source>
        <dbReference type="ARBA" id="ARBA00008725"/>
    </source>
</evidence>
<feature type="transmembrane region" description="Helical" evidence="9">
    <location>
        <begin position="12"/>
        <end position="36"/>
    </location>
</feature>
<dbReference type="Proteomes" id="UP001596109">
    <property type="component" value="Unassembled WGS sequence"/>
</dbReference>
<comment type="subunit">
    <text evidence="4">The complex is composed of two ATP-binding proteins (PstB), two transmembrane proteins (PstC and PstA) and a solute-binding protein (PstS).</text>
</comment>
<evidence type="ECO:0000256" key="9">
    <source>
        <dbReference type="SAM" id="Phobius"/>
    </source>
</evidence>
<comment type="similarity">
    <text evidence="3">Belongs to the PstS family.</text>
</comment>
<dbReference type="RefSeq" id="WP_381437706.1">
    <property type="nucleotide sequence ID" value="NZ_JBHSNO010000009.1"/>
</dbReference>
<organism evidence="11 12">
    <name type="scientific">Sporosarcina soli</name>
    <dbReference type="NCBI Taxonomy" id="334736"/>
    <lineage>
        <taxon>Bacteria</taxon>
        <taxon>Bacillati</taxon>
        <taxon>Bacillota</taxon>
        <taxon>Bacilli</taxon>
        <taxon>Bacillales</taxon>
        <taxon>Caryophanaceae</taxon>
        <taxon>Sporosarcina</taxon>
    </lineage>
</organism>
<dbReference type="PANTHER" id="PTHR30570:SF1">
    <property type="entry name" value="PHOSPHATE-BINDING PROTEIN PSTS"/>
    <property type="match status" value="1"/>
</dbReference>